<protein>
    <recommendedName>
        <fullName evidence="1">RNA helicase aquarius N-terminal domain-containing protein</fullName>
    </recommendedName>
</protein>
<dbReference type="AlphaFoldDB" id="A0AAV1XB60"/>
<comment type="caution">
    <text evidence="2">The sequence shown here is derived from an EMBL/GenBank/DDBJ whole genome shotgun (WGS) entry which is preliminary data.</text>
</comment>
<feature type="domain" description="RNA helicase aquarius N-terminal" evidence="1">
    <location>
        <begin position="1"/>
        <end position="127"/>
    </location>
</feature>
<accession>A0AAV1XB60</accession>
<name>A0AAV1XB60_LUPLU</name>
<reference evidence="2 3" key="1">
    <citation type="submission" date="2024-03" db="EMBL/GenBank/DDBJ databases">
        <authorList>
            <person name="Martinez-Hernandez J."/>
        </authorList>
    </citation>
    <scope>NUCLEOTIDE SEQUENCE [LARGE SCALE GENOMIC DNA]</scope>
</reference>
<evidence type="ECO:0000259" key="1">
    <source>
        <dbReference type="Pfam" id="PF16399"/>
    </source>
</evidence>
<sequence>MINAFQSLEDEIFSLTVLRLASLKSCYNLSYGRFKMEFCLNPGLIKKWKMMVMKGASTTTEVMFLRNLIEEFLEILNPQVFPKIQLSGEDDALIDASGLGLANDVCILYCERFMEILIDLLSQLPTRSTGRMGGALSQPHRVARLLIGQTTLNTSFTLSVTALGIKKPSFKYVPGGGI</sequence>
<dbReference type="Pfam" id="PF16399">
    <property type="entry name" value="Aquarius_N_1st"/>
    <property type="match status" value="1"/>
</dbReference>
<gene>
    <name evidence="2" type="ORF">LLUT_LOCUS19578</name>
</gene>
<proteinExistence type="predicted"/>
<keyword evidence="3" id="KW-1185">Reference proteome</keyword>
<evidence type="ECO:0000313" key="3">
    <source>
        <dbReference type="Proteomes" id="UP001497480"/>
    </source>
</evidence>
<dbReference type="InterPro" id="IPR032174">
    <property type="entry name" value="Aquarius_N"/>
</dbReference>
<dbReference type="Proteomes" id="UP001497480">
    <property type="component" value="Unassembled WGS sequence"/>
</dbReference>
<organism evidence="2 3">
    <name type="scientific">Lupinus luteus</name>
    <name type="common">European yellow lupine</name>
    <dbReference type="NCBI Taxonomy" id="3873"/>
    <lineage>
        <taxon>Eukaryota</taxon>
        <taxon>Viridiplantae</taxon>
        <taxon>Streptophyta</taxon>
        <taxon>Embryophyta</taxon>
        <taxon>Tracheophyta</taxon>
        <taxon>Spermatophyta</taxon>
        <taxon>Magnoliopsida</taxon>
        <taxon>eudicotyledons</taxon>
        <taxon>Gunneridae</taxon>
        <taxon>Pentapetalae</taxon>
        <taxon>rosids</taxon>
        <taxon>fabids</taxon>
        <taxon>Fabales</taxon>
        <taxon>Fabaceae</taxon>
        <taxon>Papilionoideae</taxon>
        <taxon>50 kb inversion clade</taxon>
        <taxon>genistoids sensu lato</taxon>
        <taxon>core genistoids</taxon>
        <taxon>Genisteae</taxon>
        <taxon>Lupinus</taxon>
    </lineage>
</organism>
<evidence type="ECO:0000313" key="2">
    <source>
        <dbReference type="EMBL" id="CAL0318518.1"/>
    </source>
</evidence>
<dbReference type="EMBL" id="CAXHTB010000013">
    <property type="protein sequence ID" value="CAL0318518.1"/>
    <property type="molecule type" value="Genomic_DNA"/>
</dbReference>